<proteinExistence type="predicted"/>
<dbReference type="InterPro" id="IPR053842">
    <property type="entry name" value="NikA-like"/>
</dbReference>
<comment type="caution">
    <text evidence="1">The sequence shown here is derived from an EMBL/GenBank/DDBJ whole genome shotgun (WGS) entry which is preliminary data.</text>
</comment>
<keyword evidence="2" id="KW-1185">Reference proteome</keyword>
<organism evidence="1 2">
    <name type="scientific">Yanshouia hominis</name>
    <dbReference type="NCBI Taxonomy" id="2763673"/>
    <lineage>
        <taxon>Bacteria</taxon>
        <taxon>Bacillati</taxon>
        <taxon>Bacillota</taxon>
        <taxon>Clostridia</taxon>
        <taxon>Eubacteriales</taxon>
        <taxon>Oscillospiraceae</taxon>
        <taxon>Yanshouia</taxon>
    </lineage>
</organism>
<reference evidence="1 2" key="1">
    <citation type="submission" date="2020-08" db="EMBL/GenBank/DDBJ databases">
        <title>Genome public.</title>
        <authorList>
            <person name="Liu C."/>
            <person name="Sun Q."/>
        </authorList>
    </citation>
    <scope>NUCLEOTIDE SEQUENCE [LARGE SCALE GENOMIC DNA]</scope>
    <source>
        <strain evidence="1 2">BX1</strain>
    </source>
</reference>
<dbReference type="Proteomes" id="UP000658131">
    <property type="component" value="Unassembled WGS sequence"/>
</dbReference>
<gene>
    <name evidence="1" type="ORF">H8717_08920</name>
</gene>
<name>A0ABR7NJG7_9FIRM</name>
<evidence type="ECO:0000313" key="2">
    <source>
        <dbReference type="Proteomes" id="UP000658131"/>
    </source>
</evidence>
<accession>A0ABR7NJG7</accession>
<dbReference type="RefSeq" id="WP_262400037.1">
    <property type="nucleotide sequence ID" value="NZ_JACRTB010000012.1"/>
</dbReference>
<dbReference type="Pfam" id="PF21983">
    <property type="entry name" value="NikA-like"/>
    <property type="match status" value="1"/>
</dbReference>
<dbReference type="EMBL" id="JACRTB010000012">
    <property type="protein sequence ID" value="MBC8576525.1"/>
    <property type="molecule type" value="Genomic_DNA"/>
</dbReference>
<evidence type="ECO:0000313" key="1">
    <source>
        <dbReference type="EMBL" id="MBC8576525.1"/>
    </source>
</evidence>
<sequence>MKKRVRDVPIYVWVRPDELEAIRERMAQAGIRNLSAYIRKMALTGYVLNVDLSPVQELVSLQRRCSNNLNQVAIQANTYGGIYPEEIKALQKDYADLWGPLSDLLENLSAIVKL</sequence>
<protein>
    <submittedName>
        <fullName evidence="1">Plasmid mobilization relaxosome protein MobC</fullName>
    </submittedName>
</protein>